<dbReference type="Proteomes" id="UP000199462">
    <property type="component" value="Unassembled WGS sequence"/>
</dbReference>
<dbReference type="AlphaFoldDB" id="A0A1I6JUH6"/>
<dbReference type="InterPro" id="IPR000477">
    <property type="entry name" value="RT_dom"/>
</dbReference>
<dbReference type="Pfam" id="PF00078">
    <property type="entry name" value="RVT_1"/>
    <property type="match status" value="1"/>
</dbReference>
<gene>
    <name evidence="2" type="ORF">SAMN04488010_3056</name>
</gene>
<protein>
    <submittedName>
        <fullName evidence="2">Reverse transcriptase (RNA-dependent DNA polymerase)</fullName>
    </submittedName>
</protein>
<dbReference type="InterPro" id="IPR043502">
    <property type="entry name" value="DNA/RNA_pol_sf"/>
</dbReference>
<accession>A0A1I6JUH6</accession>
<reference evidence="3" key="1">
    <citation type="submission" date="2016-10" db="EMBL/GenBank/DDBJ databases">
        <authorList>
            <person name="Varghese N."/>
            <person name="Submissions S."/>
        </authorList>
    </citation>
    <scope>NUCLEOTIDE SEQUENCE [LARGE SCALE GENOMIC DNA]</scope>
    <source>
        <strain evidence="3">DSM 19891</strain>
    </source>
</reference>
<dbReference type="SUPFAM" id="SSF56672">
    <property type="entry name" value="DNA/RNA polymerases"/>
    <property type="match status" value="1"/>
</dbReference>
<name>A0A1I6JUH6_9FLAO</name>
<dbReference type="STRING" id="440514.SAMN04488010_3056"/>
<keyword evidence="3" id="KW-1185">Reference proteome</keyword>
<sequence length="503" mass="60302">MKNTLSTKDWFKDRGYLHLTNQIKKKDKEKVSNYISNKEKVKAHKFSPFILKQTFNRRYKYSNELGRRSHKAVDDKGQIIANTKMRPIMYSTHIDSHIYSYYSHKIIQPKYEDYLKADKNLNESITAYRQIKSHDNLRFKYNVDFAKDVFYEIKERKDCTVLAFDIKNFFPSLNHSQLKFVWSSILGTKTLPKDHYAVFKSITNYSYFYYDDLRVRYKGNLDEKKIALLRNKGKFQLFENYQDFKNAEIQVYKNQKKRDGIISGIPQGLPISAMLANLYMLPFDKNIIEKLVKNKNCYYRRYSDDLVVICNNEDIDFTENIVLEEISKIKLTISKDKTEKFRFKTIENRLECFKINGDKFIPNSFLQYLGFDFYGYKTLIKSANVSRFYREMKESISIKAKRIESVQQKNLTEEAIIFKRKIYRLYSFRGIKSRKLPASKVIFHEGKLIKKEFSRKYRGNFIKYAYRASDIMEAPEIKRQLRKHMIILKKYMMKFKFDNTPEL</sequence>
<keyword evidence="2" id="KW-0548">Nucleotidyltransferase</keyword>
<feature type="domain" description="Reverse transcriptase" evidence="1">
    <location>
        <begin position="54"/>
        <end position="373"/>
    </location>
</feature>
<organism evidence="2 3">
    <name type="scientific">Maribacter stanieri</name>
    <dbReference type="NCBI Taxonomy" id="440514"/>
    <lineage>
        <taxon>Bacteria</taxon>
        <taxon>Pseudomonadati</taxon>
        <taxon>Bacteroidota</taxon>
        <taxon>Flavobacteriia</taxon>
        <taxon>Flavobacteriales</taxon>
        <taxon>Flavobacteriaceae</taxon>
        <taxon>Maribacter</taxon>
    </lineage>
</organism>
<dbReference type="PROSITE" id="PS50878">
    <property type="entry name" value="RT_POL"/>
    <property type="match status" value="1"/>
</dbReference>
<dbReference type="EMBL" id="FOYX01000003">
    <property type="protein sequence ID" value="SFR82581.1"/>
    <property type="molecule type" value="Genomic_DNA"/>
</dbReference>
<dbReference type="RefSeq" id="WP_091904158.1">
    <property type="nucleotide sequence ID" value="NZ_FOYX01000003.1"/>
</dbReference>
<dbReference type="GO" id="GO:0003964">
    <property type="term" value="F:RNA-directed DNA polymerase activity"/>
    <property type="evidence" value="ECO:0007669"/>
    <property type="project" value="UniProtKB-KW"/>
</dbReference>
<evidence type="ECO:0000259" key="1">
    <source>
        <dbReference type="PROSITE" id="PS50878"/>
    </source>
</evidence>
<keyword evidence="2" id="KW-0695">RNA-directed DNA polymerase</keyword>
<keyword evidence="2" id="KW-0808">Transferase</keyword>
<proteinExistence type="predicted"/>
<evidence type="ECO:0000313" key="2">
    <source>
        <dbReference type="EMBL" id="SFR82581.1"/>
    </source>
</evidence>
<evidence type="ECO:0000313" key="3">
    <source>
        <dbReference type="Proteomes" id="UP000199462"/>
    </source>
</evidence>